<dbReference type="GO" id="GO:0003677">
    <property type="term" value="F:DNA binding"/>
    <property type="evidence" value="ECO:0007669"/>
    <property type="project" value="TreeGrafter"/>
</dbReference>
<accession>A0A1M5MFZ5</accession>
<feature type="domain" description="IclR-ED" evidence="1">
    <location>
        <begin position="1"/>
        <end position="120"/>
    </location>
</feature>
<dbReference type="Gene3D" id="3.30.450.40">
    <property type="match status" value="1"/>
</dbReference>
<dbReference type="Pfam" id="PF01614">
    <property type="entry name" value="IclR_C"/>
    <property type="match status" value="1"/>
</dbReference>
<evidence type="ECO:0000259" key="1">
    <source>
        <dbReference type="PROSITE" id="PS51078"/>
    </source>
</evidence>
<protein>
    <submittedName>
        <fullName evidence="2">IclR family transcriptional regulator, KDG regulon repressor</fullName>
    </submittedName>
</protein>
<dbReference type="AlphaFoldDB" id="A0A1M5MFZ5"/>
<name>A0A1M5MFZ5_9BACI</name>
<dbReference type="InterPro" id="IPR014757">
    <property type="entry name" value="Tscrpt_reg_IclR_C"/>
</dbReference>
<evidence type="ECO:0000313" key="3">
    <source>
        <dbReference type="Proteomes" id="UP000184079"/>
    </source>
</evidence>
<dbReference type="SUPFAM" id="SSF55781">
    <property type="entry name" value="GAF domain-like"/>
    <property type="match status" value="1"/>
</dbReference>
<dbReference type="PANTHER" id="PTHR30136">
    <property type="entry name" value="HELIX-TURN-HELIX TRANSCRIPTIONAL REGULATOR, ICLR FAMILY"/>
    <property type="match status" value="1"/>
</dbReference>
<proteinExistence type="predicted"/>
<keyword evidence="3" id="KW-1185">Reference proteome</keyword>
<dbReference type="PANTHER" id="PTHR30136:SF19">
    <property type="entry name" value="DNA-BINDING TRANSCRIPTIONAL REPRESSOR YIAJ"/>
    <property type="match status" value="1"/>
</dbReference>
<dbReference type="GO" id="GO:0003700">
    <property type="term" value="F:DNA-binding transcription factor activity"/>
    <property type="evidence" value="ECO:0007669"/>
    <property type="project" value="TreeGrafter"/>
</dbReference>
<dbReference type="EMBL" id="FQXD01000001">
    <property type="protein sequence ID" value="SHG75789.1"/>
    <property type="molecule type" value="Genomic_DNA"/>
</dbReference>
<dbReference type="GO" id="GO:0045892">
    <property type="term" value="P:negative regulation of DNA-templated transcription"/>
    <property type="evidence" value="ECO:0007669"/>
    <property type="project" value="TreeGrafter"/>
</dbReference>
<dbReference type="PROSITE" id="PS51078">
    <property type="entry name" value="ICLR_ED"/>
    <property type="match status" value="1"/>
</dbReference>
<dbReference type="Proteomes" id="UP000184079">
    <property type="component" value="Unassembled WGS sequence"/>
</dbReference>
<dbReference type="InterPro" id="IPR050707">
    <property type="entry name" value="HTH_MetabolicPath_Reg"/>
</dbReference>
<dbReference type="InterPro" id="IPR029016">
    <property type="entry name" value="GAF-like_dom_sf"/>
</dbReference>
<gene>
    <name evidence="2" type="ORF">SAMN05421807_101476</name>
</gene>
<organism evidence="2 3">
    <name type="scientific">Virgibacillus chiguensis</name>
    <dbReference type="NCBI Taxonomy" id="411959"/>
    <lineage>
        <taxon>Bacteria</taxon>
        <taxon>Bacillati</taxon>
        <taxon>Bacillota</taxon>
        <taxon>Bacilli</taxon>
        <taxon>Bacillales</taxon>
        <taxon>Bacillaceae</taxon>
        <taxon>Virgibacillus</taxon>
    </lineage>
</organism>
<evidence type="ECO:0000313" key="2">
    <source>
        <dbReference type="EMBL" id="SHG75789.1"/>
    </source>
</evidence>
<reference evidence="3" key="1">
    <citation type="submission" date="2016-11" db="EMBL/GenBank/DDBJ databases">
        <authorList>
            <person name="Varghese N."/>
            <person name="Submissions S."/>
        </authorList>
    </citation>
    <scope>NUCLEOTIDE SEQUENCE [LARGE SCALE GENOMIC DNA]</scope>
    <source>
        <strain evidence="3">CGMCC 1.6496</strain>
    </source>
</reference>
<sequence>MKKIREMTGESVNLGIRYEDEVIIVNTINGEFYQLQTTLLPVSPLYCSGIGKLFLSECDDKYLEYYFSELPARTINTITDFLTFKEHQRKIINSGISIDNEEYEYGLSCYAVPIYNKKRN</sequence>